<organism evidence="22">
    <name type="scientific">Darwinula stevensoni</name>
    <dbReference type="NCBI Taxonomy" id="69355"/>
    <lineage>
        <taxon>Eukaryota</taxon>
        <taxon>Metazoa</taxon>
        <taxon>Ecdysozoa</taxon>
        <taxon>Arthropoda</taxon>
        <taxon>Crustacea</taxon>
        <taxon>Oligostraca</taxon>
        <taxon>Ostracoda</taxon>
        <taxon>Podocopa</taxon>
        <taxon>Podocopida</taxon>
        <taxon>Darwinulocopina</taxon>
        <taxon>Darwinuloidea</taxon>
        <taxon>Darwinulidae</taxon>
        <taxon>Darwinula</taxon>
    </lineage>
</organism>
<accession>A0A7R9ABK5</accession>
<evidence type="ECO:0000256" key="10">
    <source>
        <dbReference type="ARBA" id="ARBA00022884"/>
    </source>
</evidence>
<dbReference type="Pfam" id="PF16484">
    <property type="entry name" value="CPT_N"/>
    <property type="match status" value="1"/>
</dbReference>
<dbReference type="InterPro" id="IPR042231">
    <property type="entry name" value="Cho/carn_acyl_trans_2"/>
</dbReference>
<evidence type="ECO:0000256" key="5">
    <source>
        <dbReference type="ARBA" id="ARBA00013243"/>
    </source>
</evidence>
<keyword evidence="7" id="KW-0808">Transferase</keyword>
<dbReference type="Pfam" id="PF00755">
    <property type="entry name" value="Carn_acyltransf"/>
    <property type="match status" value="1"/>
</dbReference>
<dbReference type="OrthoDB" id="2573941at2759"/>
<evidence type="ECO:0000256" key="18">
    <source>
        <dbReference type="PROSITE-ProRule" id="PRU00176"/>
    </source>
</evidence>
<feature type="compositionally biased region" description="Basic residues" evidence="19">
    <location>
        <begin position="198"/>
        <end position="221"/>
    </location>
</feature>
<feature type="transmembrane region" description="Helical" evidence="20">
    <location>
        <begin position="325"/>
        <end position="345"/>
    </location>
</feature>
<feature type="domain" description="RRM" evidence="21">
    <location>
        <begin position="37"/>
        <end position="115"/>
    </location>
</feature>
<comment type="catalytic activity">
    <reaction evidence="16">
        <text>(R)-carnitine + hexadecanoyl-CoA = O-hexadecanoyl-(R)-carnitine + CoA</text>
        <dbReference type="Rhea" id="RHEA:12661"/>
        <dbReference type="ChEBI" id="CHEBI:16347"/>
        <dbReference type="ChEBI" id="CHEBI:17490"/>
        <dbReference type="ChEBI" id="CHEBI:57287"/>
        <dbReference type="ChEBI" id="CHEBI:57379"/>
        <dbReference type="EC" id="2.3.1.21"/>
    </reaction>
    <physiologicalReaction direction="left-to-right" evidence="16">
        <dbReference type="Rhea" id="RHEA:12662"/>
    </physiologicalReaction>
</comment>
<evidence type="ECO:0000256" key="15">
    <source>
        <dbReference type="ARBA" id="ARBA00023315"/>
    </source>
</evidence>
<keyword evidence="6" id="KW-0813">Transport</keyword>
<dbReference type="InterPro" id="IPR039551">
    <property type="entry name" value="Cho/carn_acyl_trans"/>
</dbReference>
<comment type="subcellular location">
    <subcellularLocation>
        <location evidence="1">Membrane</location>
        <topology evidence="1">Multi-pass membrane protein</topology>
    </subcellularLocation>
    <subcellularLocation>
        <location evidence="2">Mitochondrion membrane</location>
    </subcellularLocation>
</comment>
<evidence type="ECO:0000313" key="22">
    <source>
        <dbReference type="EMBL" id="CAD7251154.1"/>
    </source>
</evidence>
<dbReference type="EMBL" id="CAJPEV010003319">
    <property type="protein sequence ID" value="CAG0899503.1"/>
    <property type="molecule type" value="Genomic_DNA"/>
</dbReference>
<dbReference type="InterPro" id="IPR000542">
    <property type="entry name" value="Carn_acyl_trans"/>
</dbReference>
<dbReference type="GO" id="GO:0003723">
    <property type="term" value="F:RNA binding"/>
    <property type="evidence" value="ECO:0007669"/>
    <property type="project" value="UniProtKB-UniRule"/>
</dbReference>
<evidence type="ECO:0000256" key="17">
    <source>
        <dbReference type="PIRSR" id="PIRSR600542-1"/>
    </source>
</evidence>
<evidence type="ECO:0000256" key="14">
    <source>
        <dbReference type="ARBA" id="ARBA00023136"/>
    </source>
</evidence>
<dbReference type="GO" id="GO:0006635">
    <property type="term" value="P:fatty acid beta-oxidation"/>
    <property type="evidence" value="ECO:0007669"/>
    <property type="project" value="UniProtKB-UniPathway"/>
</dbReference>
<comment type="pathway">
    <text evidence="3">Lipid metabolism; fatty acid beta-oxidation.</text>
</comment>
<evidence type="ECO:0000256" key="13">
    <source>
        <dbReference type="ARBA" id="ARBA00023128"/>
    </source>
</evidence>
<dbReference type="UniPathway" id="UPA00659"/>
<dbReference type="SUPFAM" id="SSF54928">
    <property type="entry name" value="RNA-binding domain, RBD"/>
    <property type="match status" value="1"/>
</dbReference>
<dbReference type="FunFam" id="3.30.559.70:FF:000001">
    <property type="entry name" value="Carnitine O-palmitoyltransferase 1, liver isoform"/>
    <property type="match status" value="1"/>
</dbReference>
<dbReference type="Pfam" id="PF00076">
    <property type="entry name" value="RRM_1"/>
    <property type="match status" value="1"/>
</dbReference>
<sequence length="696" mass="80499">MNPITNTKNLQKLNERELQMGLSGTNSSWHSDYKESAWIFIGGLPYDLTEGDIICVFSQYGEIVNINMVRDKKTGKSKGYAFLCYEDQRSTVLAVDNFNGMTLCRRIIRVDHVKDYKPPKEKKGEELDELTKKVREEGCGPNIDLIEQGKPDATSLKKPDIEEIPKDVVKKEKLDKQKKKRRRSSTSESSDDAQRKTTRDKKKKRKEKKAKKKKSRKRAKAHQAVGFSFSITHEGLDVDFDWEALKVIWRAGVRSWKKRLARFTNSVRAGVYPGTLSTWLASVGIASALYMAGFQFFGLPFLISRFFPDTSYLIMGRGKPTDGELFGCVVAGSAMWISTVVFYRYTLKALLLYKGWLYEERGPGAKPSLVTRAWMLTLCMMTKGPALLYCYQYSLPHLSLPSLKETTEKYLLSVRPLQTDEQFERTKKMAKEFQDTIGKKLQRYLWLKSWWCSNYVSDWWEEYVYLRGRSPIMVNSNFYGIDAILFQPTHIQAARAANVAYAALLFRRLIYRQELQPIKVQFLVPLCSWQYERVFNTTRIPGIEVDVIKHRDDSDHIVVYHKGRYFKVPVYHRGRLLYPCELEIQMQHILSSDEHPDKGEEKLAAMTAGERTPWAIARQQYFARGNNRIALNAVEQAAFVLVLDDQDFDYDPTDHSKLDKFGRLMLHGKGYDRWFDKSFNLVVGRNGRIGFNAEHS</sequence>
<dbReference type="InterPro" id="IPR032476">
    <property type="entry name" value="CPT_N"/>
</dbReference>
<dbReference type="GO" id="GO:0000398">
    <property type="term" value="P:mRNA splicing, via spliceosome"/>
    <property type="evidence" value="ECO:0007669"/>
    <property type="project" value="InterPro"/>
</dbReference>
<evidence type="ECO:0000256" key="19">
    <source>
        <dbReference type="SAM" id="MobiDB-lite"/>
    </source>
</evidence>
<dbReference type="EC" id="2.3.1.21" evidence="5"/>
<proteinExistence type="inferred from homology"/>
<evidence type="ECO:0000256" key="11">
    <source>
        <dbReference type="ARBA" id="ARBA00022989"/>
    </source>
</evidence>
<name>A0A7R9ABK5_9CRUS</name>
<keyword evidence="9" id="KW-0276">Fatty acid metabolism</keyword>
<dbReference type="SUPFAM" id="SSF52777">
    <property type="entry name" value="CoA-dependent acyltransferases"/>
    <property type="match status" value="1"/>
</dbReference>
<evidence type="ECO:0000256" key="20">
    <source>
        <dbReference type="SAM" id="Phobius"/>
    </source>
</evidence>
<keyword evidence="14 20" id="KW-0472">Membrane</keyword>
<feature type="transmembrane region" description="Helical" evidence="20">
    <location>
        <begin position="279"/>
        <end position="304"/>
    </location>
</feature>
<dbReference type="SMART" id="SM00360">
    <property type="entry name" value="RRM"/>
    <property type="match status" value="1"/>
</dbReference>
<reference evidence="22" key="1">
    <citation type="submission" date="2020-11" db="EMBL/GenBank/DDBJ databases">
        <authorList>
            <person name="Tran Van P."/>
        </authorList>
    </citation>
    <scope>NUCLEOTIDE SEQUENCE</scope>
</reference>
<evidence type="ECO:0000256" key="3">
    <source>
        <dbReference type="ARBA" id="ARBA00005005"/>
    </source>
</evidence>
<evidence type="ECO:0000256" key="12">
    <source>
        <dbReference type="ARBA" id="ARBA00023098"/>
    </source>
</evidence>
<evidence type="ECO:0000256" key="16">
    <source>
        <dbReference type="ARBA" id="ARBA00048480"/>
    </source>
</evidence>
<keyword evidence="13" id="KW-0496">Mitochondrion</keyword>
<dbReference type="InterPro" id="IPR045844">
    <property type="entry name" value="RRM_Ist3-like"/>
</dbReference>
<dbReference type="CDD" id="cd12411">
    <property type="entry name" value="RRM_ist3_like"/>
    <property type="match status" value="1"/>
</dbReference>
<dbReference type="GO" id="GO:0031966">
    <property type="term" value="C:mitochondrial membrane"/>
    <property type="evidence" value="ECO:0007669"/>
    <property type="project" value="UniProtKB-SubCell"/>
</dbReference>
<dbReference type="PANTHER" id="PTHR22589:SF31">
    <property type="entry name" value="CARNITINE O-PALMITOYLTRANSFERASE"/>
    <property type="match status" value="1"/>
</dbReference>
<dbReference type="AlphaFoldDB" id="A0A7R9ABK5"/>
<feature type="region of interest" description="Disordered" evidence="19">
    <location>
        <begin position="141"/>
        <end position="221"/>
    </location>
</feature>
<keyword evidence="23" id="KW-1185">Reference proteome</keyword>
<gene>
    <name evidence="22" type="ORF">DSTB1V02_LOCUS10921</name>
</gene>
<evidence type="ECO:0000256" key="8">
    <source>
        <dbReference type="ARBA" id="ARBA00022692"/>
    </source>
</evidence>
<feature type="active site" description="Proton acceptor" evidence="17">
    <location>
        <position position="695"/>
    </location>
</feature>
<dbReference type="InterPro" id="IPR023213">
    <property type="entry name" value="CAT-like_dom_sf"/>
</dbReference>
<keyword evidence="8 20" id="KW-0812">Transmembrane</keyword>
<evidence type="ECO:0000256" key="1">
    <source>
        <dbReference type="ARBA" id="ARBA00004141"/>
    </source>
</evidence>
<evidence type="ECO:0000256" key="6">
    <source>
        <dbReference type="ARBA" id="ARBA00022448"/>
    </source>
</evidence>
<dbReference type="GO" id="GO:0009437">
    <property type="term" value="P:carnitine metabolic process"/>
    <property type="evidence" value="ECO:0007669"/>
    <property type="project" value="TreeGrafter"/>
</dbReference>
<dbReference type="PROSITE" id="PS50102">
    <property type="entry name" value="RRM"/>
    <property type="match status" value="1"/>
</dbReference>
<dbReference type="FunFam" id="3.30.70.330:FF:000962">
    <property type="entry name" value="RBMX2 ortholog"/>
    <property type="match status" value="1"/>
</dbReference>
<dbReference type="InterPro" id="IPR000504">
    <property type="entry name" value="RRM_dom"/>
</dbReference>
<evidence type="ECO:0000259" key="21">
    <source>
        <dbReference type="PROSITE" id="PS50102"/>
    </source>
</evidence>
<protein>
    <recommendedName>
        <fullName evidence="5">carnitine O-palmitoyltransferase</fullName>
        <ecNumber evidence="5">2.3.1.21</ecNumber>
    </recommendedName>
</protein>
<keyword evidence="12" id="KW-0443">Lipid metabolism</keyword>
<dbReference type="Gene3D" id="3.30.559.70">
    <property type="entry name" value="Choline/Carnitine o-acyltransferase, domain 2"/>
    <property type="match status" value="1"/>
</dbReference>
<dbReference type="PANTHER" id="PTHR22589">
    <property type="entry name" value="CARNITINE O-ACYLTRANSFERASE"/>
    <property type="match status" value="1"/>
</dbReference>
<evidence type="ECO:0000256" key="9">
    <source>
        <dbReference type="ARBA" id="ARBA00022832"/>
    </source>
</evidence>
<keyword evidence="15" id="KW-0012">Acyltransferase</keyword>
<keyword evidence="10 18" id="KW-0694">RNA-binding</keyword>
<evidence type="ECO:0000313" key="23">
    <source>
        <dbReference type="Proteomes" id="UP000677054"/>
    </source>
</evidence>
<evidence type="ECO:0000256" key="4">
    <source>
        <dbReference type="ARBA" id="ARBA00005232"/>
    </source>
</evidence>
<comment type="similarity">
    <text evidence="4">Belongs to the carnitine/choline acetyltransferase family.</text>
</comment>
<evidence type="ECO:0000256" key="2">
    <source>
        <dbReference type="ARBA" id="ARBA00004325"/>
    </source>
</evidence>
<keyword evidence="11 20" id="KW-1133">Transmembrane helix</keyword>
<dbReference type="InterPro" id="IPR035979">
    <property type="entry name" value="RBD_domain_sf"/>
</dbReference>
<evidence type="ECO:0000256" key="7">
    <source>
        <dbReference type="ARBA" id="ARBA00022679"/>
    </source>
</evidence>
<feature type="compositionally biased region" description="Basic and acidic residues" evidence="19">
    <location>
        <begin position="147"/>
        <end position="175"/>
    </location>
</feature>
<dbReference type="Gene3D" id="6.10.250.1760">
    <property type="match status" value="1"/>
</dbReference>
<dbReference type="Proteomes" id="UP000677054">
    <property type="component" value="Unassembled WGS sequence"/>
</dbReference>
<dbReference type="EMBL" id="LR902836">
    <property type="protein sequence ID" value="CAD7251154.1"/>
    <property type="molecule type" value="Genomic_DNA"/>
</dbReference>
<dbReference type="InterPro" id="IPR012677">
    <property type="entry name" value="Nucleotide-bd_a/b_plait_sf"/>
</dbReference>
<dbReference type="GO" id="GO:0004095">
    <property type="term" value="F:carnitine O-palmitoyltransferase activity"/>
    <property type="evidence" value="ECO:0007669"/>
    <property type="project" value="UniProtKB-EC"/>
</dbReference>
<dbReference type="Gene3D" id="3.30.559.10">
    <property type="entry name" value="Chloramphenicol acetyltransferase-like domain"/>
    <property type="match status" value="1"/>
</dbReference>
<dbReference type="Gene3D" id="3.30.70.330">
    <property type="match status" value="1"/>
</dbReference>